<dbReference type="PIRSF" id="PIRSF000428">
    <property type="entry name" value="P_Ac_trans"/>
    <property type="match status" value="1"/>
</dbReference>
<evidence type="ECO:0000313" key="5">
    <source>
        <dbReference type="EMBL" id="BAB82054.1"/>
    </source>
</evidence>
<sequence length="329" mass="35569">MINLYSQFFFVYNCYKFNKIQGRGLSIMAKNFNELFSKLRENGMKKVSVAVAQDEPVLEAVREAKELGIAEAVLVGNEEKIKEIAKKIGMNLADFEIINEPNDKKAALLAVELASTGKTDMVMKGLVDTATFLRSVLNKEVGLRTGQLMSHVSVFEIPGMDRLLFLTDAAFNTYPELKDKSSMINNSVKVAHACGVQVPKVAVIGAVEVVNPNMPATIDAALLAKMNDRGQIKGCIVDGPFALDNAISEEAAEHKGVKGEVAGKADILLLPNIDVANVMYKTLTYMSECKNGGLLVGTSSPVILTSRADSFETKVKSIAIAAVVAHDLK</sequence>
<dbReference type="KEGG" id="cpe:CPE2348"/>
<dbReference type="NCBIfam" id="TIGR02706">
    <property type="entry name" value="P_butyryltrans"/>
    <property type="match status" value="1"/>
</dbReference>
<comment type="similarity">
    <text evidence="1">Belongs to the phosphate acetyltransferase and butyryltransferase family.</text>
</comment>
<proteinExistence type="inferred from homology"/>
<name>Q8XHX8_CLOPE</name>
<dbReference type="Proteomes" id="UP000000818">
    <property type="component" value="Chromosome"/>
</dbReference>
<gene>
    <name evidence="5" type="primary">ptb</name>
</gene>
<keyword evidence="3" id="KW-0012">Acyltransferase</keyword>
<dbReference type="InterPro" id="IPR014079">
    <property type="entry name" value="Phosphate_butyryltransferase"/>
</dbReference>
<dbReference type="HOGENOM" id="CLU_056531_0_0_9"/>
<reference evidence="5 6" key="1">
    <citation type="journal article" date="2002" name="Proc. Natl. Acad. Sci. U.S.A.">
        <title>Complete genome sequence of Clostridium perfringens, an anaerobic flesh-eater.</title>
        <authorList>
            <person name="Shimizu T."/>
            <person name="Ohtani K."/>
            <person name="Hirakawa H."/>
            <person name="Ohshima K."/>
            <person name="Yamashita A."/>
            <person name="Shiba T."/>
            <person name="Ogasawara N."/>
            <person name="Hattori M."/>
            <person name="Kuhara S."/>
            <person name="Hayashi H."/>
        </authorList>
    </citation>
    <scope>NUCLEOTIDE SEQUENCE [LARGE SCALE GENOMIC DNA]</scope>
    <source>
        <strain evidence="6">13 / Type A</strain>
    </source>
</reference>
<evidence type="ECO:0000259" key="4">
    <source>
        <dbReference type="Pfam" id="PF01515"/>
    </source>
</evidence>
<dbReference type="InterPro" id="IPR012147">
    <property type="entry name" value="P_Ac_Bu_trans"/>
</dbReference>
<protein>
    <submittedName>
        <fullName evidence="5">Phosphotransbutyrylase</fullName>
    </submittedName>
</protein>
<dbReference type="InterPro" id="IPR050500">
    <property type="entry name" value="Phos_Acetyltrans/Butyryltrans"/>
</dbReference>
<dbReference type="SUPFAM" id="SSF53659">
    <property type="entry name" value="Isocitrate/Isopropylmalate dehydrogenase-like"/>
    <property type="match status" value="1"/>
</dbReference>
<dbReference type="InterPro" id="IPR002505">
    <property type="entry name" value="PTA_PTB"/>
</dbReference>
<dbReference type="Pfam" id="PF01515">
    <property type="entry name" value="PTA_PTB"/>
    <property type="match status" value="1"/>
</dbReference>
<dbReference type="PANTHER" id="PTHR43356">
    <property type="entry name" value="PHOSPHATE ACETYLTRANSFERASE"/>
    <property type="match status" value="1"/>
</dbReference>
<evidence type="ECO:0000256" key="2">
    <source>
        <dbReference type="ARBA" id="ARBA00022679"/>
    </source>
</evidence>
<dbReference type="PANTHER" id="PTHR43356:SF2">
    <property type="entry name" value="PHOSPHATE ACETYLTRANSFERASE"/>
    <property type="match status" value="1"/>
</dbReference>
<dbReference type="STRING" id="195102.gene:10491665"/>
<dbReference type="GO" id="GO:0019605">
    <property type="term" value="P:butyrate metabolic process"/>
    <property type="evidence" value="ECO:0007669"/>
    <property type="project" value="InterPro"/>
</dbReference>
<accession>Q8XHX8</accession>
<dbReference type="NCBIfam" id="NF004472">
    <property type="entry name" value="PRK05805.1"/>
    <property type="match status" value="1"/>
</dbReference>
<feature type="domain" description="Phosphate acetyl/butaryl transferase" evidence="4">
    <location>
        <begin position="82"/>
        <end position="322"/>
    </location>
</feature>
<dbReference type="GO" id="GO:0050182">
    <property type="term" value="F:phosphate butyryltransferase activity"/>
    <property type="evidence" value="ECO:0007669"/>
    <property type="project" value="InterPro"/>
</dbReference>
<keyword evidence="2" id="KW-0808">Transferase</keyword>
<evidence type="ECO:0000256" key="1">
    <source>
        <dbReference type="ARBA" id="ARBA00005656"/>
    </source>
</evidence>
<evidence type="ECO:0000313" key="6">
    <source>
        <dbReference type="Proteomes" id="UP000000818"/>
    </source>
</evidence>
<evidence type="ECO:0000256" key="3">
    <source>
        <dbReference type="ARBA" id="ARBA00023315"/>
    </source>
</evidence>
<dbReference type="EMBL" id="BA000016">
    <property type="protein sequence ID" value="BAB82054.1"/>
    <property type="molecule type" value="Genomic_DNA"/>
</dbReference>
<dbReference type="Gene3D" id="3.40.718.10">
    <property type="entry name" value="Isopropylmalate Dehydrogenase"/>
    <property type="match status" value="1"/>
</dbReference>
<dbReference type="NCBIfam" id="NF006045">
    <property type="entry name" value="PRK08190.1"/>
    <property type="match status" value="1"/>
</dbReference>
<organism evidence="5 6">
    <name type="scientific">Clostridium perfringens (strain 13 / Type A)</name>
    <dbReference type="NCBI Taxonomy" id="195102"/>
    <lineage>
        <taxon>Bacteria</taxon>
        <taxon>Bacillati</taxon>
        <taxon>Bacillota</taxon>
        <taxon>Clostridia</taxon>
        <taxon>Eubacteriales</taxon>
        <taxon>Clostridiaceae</taxon>
        <taxon>Clostridium</taxon>
    </lineage>
</organism>
<dbReference type="AlphaFoldDB" id="Q8XHX8"/>